<dbReference type="SUPFAM" id="SSF101936">
    <property type="entry name" value="DNA-binding pseudobarrel domain"/>
    <property type="match status" value="1"/>
</dbReference>
<dbReference type="EMBL" id="JBEAFC010000005">
    <property type="protein sequence ID" value="KAL1556644.1"/>
    <property type="molecule type" value="Genomic_DNA"/>
</dbReference>
<dbReference type="GO" id="GO:0003677">
    <property type="term" value="F:DNA binding"/>
    <property type="evidence" value="ECO:0007669"/>
    <property type="project" value="UniProtKB-KW"/>
</dbReference>
<sequence>MVNHLVLEINVKTADEEDEKLEQLTDSWQIRLCEAGCGSWDSDPNRVANFLQKEGNEKLGLNIPIDIDHITRQLRTADARIKEKHQSLISTRNASSSSSYSSSSHPGLEWRRLFIRRELKKSDMCDHQNRLSMPCSQVDEGALTAAEVKTLRQKKWVAAEVVDPQGRRYGVNLRRTMAGTKSCSYAIGKPWNDIKKDNGFKQGMKLEVWALRGKSGKLFFHLTSLP</sequence>
<dbReference type="Proteomes" id="UP001567538">
    <property type="component" value="Unassembled WGS sequence"/>
</dbReference>
<dbReference type="Pfam" id="PF03754">
    <property type="entry name" value="At2g31720-like"/>
    <property type="match status" value="1"/>
</dbReference>
<keyword evidence="2" id="KW-0805">Transcription regulation</keyword>
<feature type="compositionally biased region" description="Low complexity" evidence="6">
    <location>
        <begin position="95"/>
        <end position="104"/>
    </location>
</feature>
<dbReference type="GO" id="GO:0005634">
    <property type="term" value="C:nucleus"/>
    <property type="evidence" value="ECO:0007669"/>
    <property type="project" value="UniProtKB-SubCell"/>
</dbReference>
<gene>
    <name evidence="7" type="ORF">AAHA92_12238</name>
</gene>
<dbReference type="InterPro" id="IPR005508">
    <property type="entry name" value="At2g31720-like"/>
</dbReference>
<accession>A0ABD1HN85</accession>
<dbReference type="InterPro" id="IPR015300">
    <property type="entry name" value="DNA-bd_pseudobarrel_sf"/>
</dbReference>
<comment type="caution">
    <text evidence="7">The sequence shown here is derived from an EMBL/GenBank/DDBJ whole genome shotgun (WGS) entry which is preliminary data.</text>
</comment>
<keyword evidence="8" id="KW-1185">Reference proteome</keyword>
<evidence type="ECO:0000256" key="5">
    <source>
        <dbReference type="ARBA" id="ARBA00023242"/>
    </source>
</evidence>
<evidence type="ECO:0000313" key="7">
    <source>
        <dbReference type="EMBL" id="KAL1556644.1"/>
    </source>
</evidence>
<proteinExistence type="predicted"/>
<evidence type="ECO:0000256" key="1">
    <source>
        <dbReference type="ARBA" id="ARBA00004123"/>
    </source>
</evidence>
<keyword evidence="3" id="KW-0238">DNA-binding</keyword>
<evidence type="ECO:0000256" key="6">
    <source>
        <dbReference type="SAM" id="MobiDB-lite"/>
    </source>
</evidence>
<feature type="region of interest" description="Disordered" evidence="6">
    <location>
        <begin position="85"/>
        <end position="105"/>
    </location>
</feature>
<protein>
    <submittedName>
        <fullName evidence="7">B3 domain-containing protein</fullName>
    </submittedName>
</protein>
<organism evidence="7 8">
    <name type="scientific">Salvia divinorum</name>
    <name type="common">Maria pastora</name>
    <name type="synonym">Diviner's sage</name>
    <dbReference type="NCBI Taxonomy" id="28513"/>
    <lineage>
        <taxon>Eukaryota</taxon>
        <taxon>Viridiplantae</taxon>
        <taxon>Streptophyta</taxon>
        <taxon>Embryophyta</taxon>
        <taxon>Tracheophyta</taxon>
        <taxon>Spermatophyta</taxon>
        <taxon>Magnoliopsida</taxon>
        <taxon>eudicotyledons</taxon>
        <taxon>Gunneridae</taxon>
        <taxon>Pentapetalae</taxon>
        <taxon>asterids</taxon>
        <taxon>lamiids</taxon>
        <taxon>Lamiales</taxon>
        <taxon>Lamiaceae</taxon>
        <taxon>Nepetoideae</taxon>
        <taxon>Mentheae</taxon>
        <taxon>Salviinae</taxon>
        <taxon>Salvia</taxon>
        <taxon>Salvia subgen. Calosphace</taxon>
    </lineage>
</organism>
<name>A0ABD1HN85_SALDI</name>
<evidence type="ECO:0000313" key="8">
    <source>
        <dbReference type="Proteomes" id="UP001567538"/>
    </source>
</evidence>
<comment type="subcellular location">
    <subcellularLocation>
        <location evidence="1">Nucleus</location>
    </subcellularLocation>
</comment>
<dbReference type="Gene3D" id="2.40.330.10">
    <property type="entry name" value="DNA-binding pseudobarrel domain"/>
    <property type="match status" value="1"/>
</dbReference>
<reference evidence="7 8" key="1">
    <citation type="submission" date="2024-06" db="EMBL/GenBank/DDBJ databases">
        <title>A chromosome level genome sequence of Diviner's sage (Salvia divinorum).</title>
        <authorList>
            <person name="Ford S.A."/>
            <person name="Ro D.-K."/>
            <person name="Ness R.W."/>
            <person name="Phillips M.A."/>
        </authorList>
    </citation>
    <scope>NUCLEOTIDE SEQUENCE [LARGE SCALE GENOMIC DNA]</scope>
    <source>
        <strain evidence="7">SAF-2024a</strain>
        <tissue evidence="7">Leaf</tissue>
    </source>
</reference>
<dbReference type="AlphaFoldDB" id="A0ABD1HN85"/>
<evidence type="ECO:0000256" key="3">
    <source>
        <dbReference type="ARBA" id="ARBA00023125"/>
    </source>
</evidence>
<dbReference type="PANTHER" id="PTHR31541:SF60">
    <property type="entry name" value="TF-B3 DOMAIN-CONTAINING PROTEIN"/>
    <property type="match status" value="1"/>
</dbReference>
<evidence type="ECO:0000256" key="2">
    <source>
        <dbReference type="ARBA" id="ARBA00023015"/>
    </source>
</evidence>
<keyword evidence="5" id="KW-0539">Nucleus</keyword>
<dbReference type="PANTHER" id="PTHR31541">
    <property type="entry name" value="B3 DOMAIN PLANT PROTEIN-RELATED"/>
    <property type="match status" value="1"/>
</dbReference>
<keyword evidence="4" id="KW-0804">Transcription</keyword>
<evidence type="ECO:0000256" key="4">
    <source>
        <dbReference type="ARBA" id="ARBA00023163"/>
    </source>
</evidence>